<sequence length="187" mass="21339">MAEITQALVRDIFNYDAETGKLFYRDRASPWSLNPAIAPSVKSRWLGKECGVLVKGYLCVNILGKRYSAHRIIWLWVHGTLPDKDIDHINGDRSDNRIENLRCVDGAENQKNMGIRKDSSTGFHGVRYLKQRNNYRTEITINGKQYFIGEYDELGVAVEVRKAVEKFVGFHPNHGGREAFHEEKGSA</sequence>
<organism evidence="2 3">
    <name type="scientific">Agrobacterium tumefaciens</name>
    <dbReference type="NCBI Taxonomy" id="358"/>
    <lineage>
        <taxon>Bacteria</taxon>
        <taxon>Pseudomonadati</taxon>
        <taxon>Pseudomonadota</taxon>
        <taxon>Alphaproteobacteria</taxon>
        <taxon>Hyphomicrobiales</taxon>
        <taxon>Rhizobiaceae</taxon>
        <taxon>Rhizobium/Agrobacterium group</taxon>
        <taxon>Agrobacterium</taxon>
        <taxon>Agrobacterium tumefaciens complex</taxon>
    </lineage>
</organism>
<dbReference type="InterPro" id="IPR003615">
    <property type="entry name" value="HNH_nuc"/>
</dbReference>
<reference evidence="2 3" key="1">
    <citation type="journal article" date="2019" name="Appl. Microbiol. Biotechnol.">
        <title>Differential efficiency of wild type rhizogenic strains for rol gene transformation of plants.</title>
        <authorList>
            <person name="Desmet S."/>
            <person name="De Keyser E."/>
            <person name="Van Vaerenbergh J."/>
            <person name="Baeyen S."/>
            <person name="Van Huylenbroeck J."/>
            <person name="Geelen D."/>
            <person name="Dhooghe E."/>
        </authorList>
    </citation>
    <scope>NUCLEOTIDE SEQUENCE [LARGE SCALE GENOMIC DNA]</scope>
    <source>
        <strain evidence="2 3">MAFF210266</strain>
    </source>
</reference>
<name>A0A546XRT6_AGRTU</name>
<proteinExistence type="predicted"/>
<evidence type="ECO:0000313" key="2">
    <source>
        <dbReference type="EMBL" id="TRB03461.1"/>
    </source>
</evidence>
<evidence type="ECO:0000313" key="3">
    <source>
        <dbReference type="Proteomes" id="UP000317023"/>
    </source>
</evidence>
<accession>A0A546XRT6</accession>
<dbReference type="Gene3D" id="3.90.75.20">
    <property type="match status" value="1"/>
</dbReference>
<keyword evidence="2" id="KW-0378">Hydrolase</keyword>
<dbReference type="AlphaFoldDB" id="A0A546XRT6"/>
<comment type="caution">
    <text evidence="2">The sequence shown here is derived from an EMBL/GenBank/DDBJ whole genome shotgun (WGS) entry which is preliminary data.</text>
</comment>
<dbReference type="GO" id="GO:0004519">
    <property type="term" value="F:endonuclease activity"/>
    <property type="evidence" value="ECO:0007669"/>
    <property type="project" value="UniProtKB-KW"/>
</dbReference>
<protein>
    <submittedName>
        <fullName evidence="2">HNH endonuclease</fullName>
    </submittedName>
</protein>
<gene>
    <name evidence="2" type="ORF">EXN61_21585</name>
</gene>
<dbReference type="EMBL" id="SGOE01000008">
    <property type="protein sequence ID" value="TRB03461.1"/>
    <property type="molecule type" value="Genomic_DNA"/>
</dbReference>
<keyword evidence="2" id="KW-0255">Endonuclease</keyword>
<dbReference type="InterPro" id="IPR044925">
    <property type="entry name" value="His-Me_finger_sf"/>
</dbReference>
<dbReference type="Proteomes" id="UP000317023">
    <property type="component" value="Unassembled WGS sequence"/>
</dbReference>
<feature type="domain" description="HNH nuclease" evidence="1">
    <location>
        <begin position="68"/>
        <end position="110"/>
    </location>
</feature>
<dbReference type="SUPFAM" id="SSF54060">
    <property type="entry name" value="His-Me finger endonucleases"/>
    <property type="match status" value="1"/>
</dbReference>
<dbReference type="Pfam" id="PF13392">
    <property type="entry name" value="HNH_3"/>
    <property type="match status" value="1"/>
</dbReference>
<evidence type="ECO:0000259" key="1">
    <source>
        <dbReference type="Pfam" id="PF13392"/>
    </source>
</evidence>
<dbReference type="RefSeq" id="WP_142859102.1">
    <property type="nucleotide sequence ID" value="NZ_SGOE01000008.1"/>
</dbReference>
<keyword evidence="2" id="KW-0540">Nuclease</keyword>